<accession>A0A9P3USS8</accession>
<dbReference type="PANTHER" id="PTHR14140">
    <property type="entry name" value="E3 UBIQUITIN-PROTEIN LIGASE UHRF-RELATED"/>
    <property type="match status" value="1"/>
</dbReference>
<dbReference type="PANTHER" id="PTHR14140:SF27">
    <property type="entry name" value="OS04G0289800 PROTEIN"/>
    <property type="match status" value="1"/>
</dbReference>
<evidence type="ECO:0000256" key="2">
    <source>
        <dbReference type="PROSITE-ProRule" id="PRU00358"/>
    </source>
</evidence>
<evidence type="ECO:0000313" key="4">
    <source>
        <dbReference type="EMBL" id="GLB42835.1"/>
    </source>
</evidence>
<dbReference type="AlphaFoldDB" id="A0A9P3USS8"/>
<evidence type="ECO:0000313" key="5">
    <source>
        <dbReference type="Proteomes" id="UP001063166"/>
    </source>
</evidence>
<dbReference type="Pfam" id="PF02182">
    <property type="entry name" value="SAD_SRA"/>
    <property type="match status" value="1"/>
</dbReference>
<dbReference type="EMBL" id="BRPK01000012">
    <property type="protein sequence ID" value="GLB42835.1"/>
    <property type="molecule type" value="Genomic_DNA"/>
</dbReference>
<dbReference type="InterPro" id="IPR045134">
    <property type="entry name" value="UHRF1/2-like"/>
</dbReference>
<comment type="subcellular location">
    <subcellularLocation>
        <location evidence="2">Nucleus</location>
    </subcellularLocation>
</comment>
<organism evidence="4 5">
    <name type="scientific">Lyophyllum shimeji</name>
    <name type="common">Hon-shimeji</name>
    <name type="synonym">Tricholoma shimeji</name>
    <dbReference type="NCBI Taxonomy" id="47721"/>
    <lineage>
        <taxon>Eukaryota</taxon>
        <taxon>Fungi</taxon>
        <taxon>Dikarya</taxon>
        <taxon>Basidiomycota</taxon>
        <taxon>Agaricomycotina</taxon>
        <taxon>Agaricomycetes</taxon>
        <taxon>Agaricomycetidae</taxon>
        <taxon>Agaricales</taxon>
        <taxon>Tricholomatineae</taxon>
        <taxon>Lyophyllaceae</taxon>
        <taxon>Lyophyllum</taxon>
    </lineage>
</organism>
<dbReference type="GO" id="GO:0044027">
    <property type="term" value="P:negative regulation of gene expression via chromosomal CpG island methylation"/>
    <property type="evidence" value="ECO:0007669"/>
    <property type="project" value="TreeGrafter"/>
</dbReference>
<evidence type="ECO:0000256" key="1">
    <source>
        <dbReference type="ARBA" id="ARBA00023242"/>
    </source>
</evidence>
<sequence length="204" mass="22818">MIKHADPDLEFVFPILTMAFERMRARLAQDEALYPTNLPSQTDRRFGTRGIAVGTVFRDRQELLDLGHHGRRTAGIYGSVDLGAFSVVVSGGYADDRDEGEFIEYTGAGGQDGSGFSGSGIQVEDQDFQHSDNRAMQKSVETKRPIRVFRGPKASPKYAPDAGYRFDGMYIVEKAFYDKGVHGYRVCKFHLRRVPGQPALIKNY</sequence>
<dbReference type="PROSITE" id="PS51015">
    <property type="entry name" value="YDG"/>
    <property type="match status" value="1"/>
</dbReference>
<dbReference type="InterPro" id="IPR003105">
    <property type="entry name" value="SRA_YDG"/>
</dbReference>
<dbReference type="SMART" id="SM00466">
    <property type="entry name" value="SRA"/>
    <property type="match status" value="1"/>
</dbReference>
<reference evidence="4" key="1">
    <citation type="submission" date="2022-07" db="EMBL/GenBank/DDBJ databases">
        <title>The genome of Lyophyllum shimeji provides insight into the initial evolution of ectomycorrhizal fungal genome.</title>
        <authorList>
            <person name="Kobayashi Y."/>
            <person name="Shibata T."/>
            <person name="Hirakawa H."/>
            <person name="Shigenobu S."/>
            <person name="Nishiyama T."/>
            <person name="Yamada A."/>
            <person name="Hasebe M."/>
            <person name="Kawaguchi M."/>
        </authorList>
    </citation>
    <scope>NUCLEOTIDE SEQUENCE</scope>
    <source>
        <strain evidence="4">AT787</strain>
    </source>
</reference>
<dbReference type="Proteomes" id="UP001063166">
    <property type="component" value="Unassembled WGS sequence"/>
</dbReference>
<keyword evidence="1 2" id="KW-0539">Nucleus</keyword>
<dbReference type="GO" id="GO:0005634">
    <property type="term" value="C:nucleus"/>
    <property type="evidence" value="ECO:0007669"/>
    <property type="project" value="UniProtKB-SubCell"/>
</dbReference>
<protein>
    <submittedName>
        <fullName evidence="4">SAD/SRA domain containing protein</fullName>
    </submittedName>
</protein>
<dbReference type="SUPFAM" id="SSF88697">
    <property type="entry name" value="PUA domain-like"/>
    <property type="match status" value="1"/>
</dbReference>
<dbReference type="Gene3D" id="2.30.280.10">
    <property type="entry name" value="SRA-YDG"/>
    <property type="match status" value="1"/>
</dbReference>
<keyword evidence="5" id="KW-1185">Reference proteome</keyword>
<dbReference type="GO" id="GO:0016567">
    <property type="term" value="P:protein ubiquitination"/>
    <property type="evidence" value="ECO:0007669"/>
    <property type="project" value="TreeGrafter"/>
</dbReference>
<dbReference type="InterPro" id="IPR015947">
    <property type="entry name" value="PUA-like_sf"/>
</dbReference>
<evidence type="ECO:0000259" key="3">
    <source>
        <dbReference type="PROSITE" id="PS51015"/>
    </source>
</evidence>
<dbReference type="InterPro" id="IPR036987">
    <property type="entry name" value="SRA-YDG_sf"/>
</dbReference>
<dbReference type="OrthoDB" id="2270193at2759"/>
<comment type="caution">
    <text evidence="4">The sequence shown here is derived from an EMBL/GenBank/DDBJ whole genome shotgun (WGS) entry which is preliminary data.</text>
</comment>
<proteinExistence type="predicted"/>
<gene>
    <name evidence="4" type="ORF">LshimejAT787_1202840</name>
</gene>
<dbReference type="GO" id="GO:0061630">
    <property type="term" value="F:ubiquitin protein ligase activity"/>
    <property type="evidence" value="ECO:0007669"/>
    <property type="project" value="TreeGrafter"/>
</dbReference>
<feature type="domain" description="YDG" evidence="3">
    <location>
        <begin position="46"/>
        <end position="193"/>
    </location>
</feature>
<name>A0A9P3USS8_LYOSH</name>